<evidence type="ECO:0000313" key="2">
    <source>
        <dbReference type="Proteomes" id="UP000315312"/>
    </source>
</evidence>
<gene>
    <name evidence="1" type="ORF">IP97_00918</name>
</gene>
<dbReference type="RefSeq" id="WP_144728176.1">
    <property type="nucleotide sequence ID" value="NZ_SNZC01000002.1"/>
</dbReference>
<evidence type="ECO:0000313" key="1">
    <source>
        <dbReference type="EMBL" id="TWH96379.1"/>
    </source>
</evidence>
<dbReference type="Proteomes" id="UP000315312">
    <property type="component" value="Unassembled WGS sequence"/>
</dbReference>
<organism evidence="1 2">
    <name type="scientific">Flavobacterium cheniae</name>
    <dbReference type="NCBI Taxonomy" id="295428"/>
    <lineage>
        <taxon>Bacteria</taxon>
        <taxon>Pseudomonadati</taxon>
        <taxon>Bacteroidota</taxon>
        <taxon>Flavobacteriia</taxon>
        <taxon>Flavobacteriales</taxon>
        <taxon>Flavobacteriaceae</taxon>
        <taxon>Flavobacterium</taxon>
    </lineage>
</organism>
<dbReference type="EMBL" id="VLKM01000003">
    <property type="protein sequence ID" value="TWH96379.1"/>
    <property type="molecule type" value="Genomic_DNA"/>
</dbReference>
<reference evidence="1 2" key="1">
    <citation type="journal article" date="2015" name="Stand. Genomic Sci.">
        <title>Genomic Encyclopedia of Bacterial and Archaeal Type Strains, Phase III: the genomes of soil and plant-associated and newly described type strains.</title>
        <authorList>
            <person name="Whitman W.B."/>
            <person name="Woyke T."/>
            <person name="Klenk H.P."/>
            <person name="Zhou Y."/>
            <person name="Lilburn T.G."/>
            <person name="Beck B.J."/>
            <person name="De Vos P."/>
            <person name="Vandamme P."/>
            <person name="Eisen J.A."/>
            <person name="Garrity G."/>
            <person name="Hugenholtz P."/>
            <person name="Kyrpides N.C."/>
        </authorList>
    </citation>
    <scope>NUCLEOTIDE SEQUENCE [LARGE SCALE GENOMIC DNA]</scope>
    <source>
        <strain evidence="1 2">CGMCC 1.6844</strain>
    </source>
</reference>
<dbReference type="AlphaFoldDB" id="A0A562KLS7"/>
<comment type="caution">
    <text evidence="1">The sequence shown here is derived from an EMBL/GenBank/DDBJ whole genome shotgun (WGS) entry which is preliminary data.</text>
</comment>
<protein>
    <submittedName>
        <fullName evidence="1">Uncharacterized protein</fullName>
    </submittedName>
</protein>
<proteinExistence type="predicted"/>
<sequence>MNFLKCLVFILLVNSNCYSQNISDSLKIYFYENEILINKVRLIAFNKNTDSIKILDLEGDIIFKQNLDTKNNIYFLEAGRHLISFPEIDYLDKVNYFDINYYSKKGKNKVIKLYGEDIYISGKENYYFDFGLGEILLISMDKSKIRKNKRLVKRAQALN</sequence>
<accession>A0A562KLS7</accession>
<keyword evidence="2" id="KW-1185">Reference proteome</keyword>
<name>A0A562KLS7_9FLAO</name>